<accession>A0AAV4JMS1</accession>
<dbReference type="PROSITE" id="PS50041">
    <property type="entry name" value="C_TYPE_LECTIN_2"/>
    <property type="match status" value="1"/>
</dbReference>
<dbReference type="SMART" id="SM00034">
    <property type="entry name" value="CLECT"/>
    <property type="match status" value="1"/>
</dbReference>
<protein>
    <submittedName>
        <fullName evidence="2">Macrophage mannose receptor 1</fullName>
    </submittedName>
</protein>
<proteinExistence type="predicted"/>
<dbReference type="InterPro" id="IPR016186">
    <property type="entry name" value="C-type_lectin-like/link_sf"/>
</dbReference>
<evidence type="ECO:0000313" key="3">
    <source>
        <dbReference type="Proteomes" id="UP000762676"/>
    </source>
</evidence>
<dbReference type="Pfam" id="PF00059">
    <property type="entry name" value="Lectin_C"/>
    <property type="match status" value="1"/>
</dbReference>
<dbReference type="AlphaFoldDB" id="A0AAV4JMS1"/>
<dbReference type="InterPro" id="IPR001304">
    <property type="entry name" value="C-type_lectin-like"/>
</dbReference>
<sequence length="466" mass="54046">MDRVENKSPYGDCDMEYRKFLFRVWPFALTTNVLTARKICHAKCPDGWTVTPHADKCVKLFEEKKTWKEASEACGAGAQLVHIGNPRLKSFALNIIRNRYREVTNFWVGMTYGNGSDVFTSLHENEKTDKRPHADVCSMVTHDPEVLTGCQEKQGFICETQPTDCWNLDECVASVFRDKYHTNIDLILHFIGQAAYQLPRLCSALSECFGRHRRSDLCTSNKLTYEIQGFVNTFCTNYGQHLLNNAFKRCDLRQYRFLLGGLSEAMDRKAPIDDRAGNEELCHVLHSARLCFENYQHLCQSETFVDSFSTGLEVWDYVCSEGIELLGLEKKEAKNYQDLYKSMLHLQEDFITGFYEALSPSDRDFFQFHFADPFVSISEDLWRNLSDTEFTGMLEMVRWWKRSRSANHNVTKAWHSIWLKAMGEKGEYVSTMDHAWTSGFDLPHVIQTSKLYICPGSLQFQRWQPR</sequence>
<organism evidence="2 3">
    <name type="scientific">Elysia marginata</name>
    <dbReference type="NCBI Taxonomy" id="1093978"/>
    <lineage>
        <taxon>Eukaryota</taxon>
        <taxon>Metazoa</taxon>
        <taxon>Spiralia</taxon>
        <taxon>Lophotrochozoa</taxon>
        <taxon>Mollusca</taxon>
        <taxon>Gastropoda</taxon>
        <taxon>Heterobranchia</taxon>
        <taxon>Euthyneura</taxon>
        <taxon>Panpulmonata</taxon>
        <taxon>Sacoglossa</taxon>
        <taxon>Placobranchoidea</taxon>
        <taxon>Plakobranchidae</taxon>
        <taxon>Elysia</taxon>
    </lineage>
</organism>
<name>A0AAV4JMS1_9GAST</name>
<feature type="domain" description="C-type lectin" evidence="1">
    <location>
        <begin position="53"/>
        <end position="159"/>
    </location>
</feature>
<dbReference type="Proteomes" id="UP000762676">
    <property type="component" value="Unassembled WGS sequence"/>
</dbReference>
<dbReference type="SUPFAM" id="SSF56436">
    <property type="entry name" value="C-type lectin-like"/>
    <property type="match status" value="1"/>
</dbReference>
<dbReference type="EMBL" id="BMAT01013890">
    <property type="protein sequence ID" value="GFS22272.1"/>
    <property type="molecule type" value="Genomic_DNA"/>
</dbReference>
<dbReference type="CDD" id="cd00037">
    <property type="entry name" value="CLECT"/>
    <property type="match status" value="1"/>
</dbReference>
<gene>
    <name evidence="2" type="ORF">ElyMa_006946700</name>
</gene>
<keyword evidence="3" id="KW-1185">Reference proteome</keyword>
<evidence type="ECO:0000313" key="2">
    <source>
        <dbReference type="EMBL" id="GFS22272.1"/>
    </source>
</evidence>
<evidence type="ECO:0000259" key="1">
    <source>
        <dbReference type="PROSITE" id="PS50041"/>
    </source>
</evidence>
<dbReference type="Gene3D" id="3.10.100.10">
    <property type="entry name" value="Mannose-Binding Protein A, subunit A"/>
    <property type="match status" value="1"/>
</dbReference>
<keyword evidence="2" id="KW-0675">Receptor</keyword>
<reference evidence="2 3" key="1">
    <citation type="journal article" date="2021" name="Elife">
        <title>Chloroplast acquisition without the gene transfer in kleptoplastic sea slugs, Plakobranchus ocellatus.</title>
        <authorList>
            <person name="Maeda T."/>
            <person name="Takahashi S."/>
            <person name="Yoshida T."/>
            <person name="Shimamura S."/>
            <person name="Takaki Y."/>
            <person name="Nagai Y."/>
            <person name="Toyoda A."/>
            <person name="Suzuki Y."/>
            <person name="Arimoto A."/>
            <person name="Ishii H."/>
            <person name="Satoh N."/>
            <person name="Nishiyama T."/>
            <person name="Hasebe M."/>
            <person name="Maruyama T."/>
            <person name="Minagawa J."/>
            <person name="Obokata J."/>
            <person name="Shigenobu S."/>
        </authorList>
    </citation>
    <scope>NUCLEOTIDE SEQUENCE [LARGE SCALE GENOMIC DNA]</scope>
</reference>
<dbReference type="InterPro" id="IPR016187">
    <property type="entry name" value="CTDL_fold"/>
</dbReference>
<comment type="caution">
    <text evidence="2">The sequence shown here is derived from an EMBL/GenBank/DDBJ whole genome shotgun (WGS) entry which is preliminary data.</text>
</comment>